<keyword evidence="4" id="KW-1185">Reference proteome</keyword>
<protein>
    <recommendedName>
        <fullName evidence="2">UPF0250 protein GCM10011613_01490</fullName>
    </recommendedName>
</protein>
<dbReference type="InterPro" id="IPR027471">
    <property type="entry name" value="YbeD-like_sf"/>
</dbReference>
<dbReference type="EMBL" id="BMYZ01000001">
    <property type="protein sequence ID" value="GGY61758.1"/>
    <property type="molecule type" value="Genomic_DNA"/>
</dbReference>
<organism evidence="3 4">
    <name type="scientific">Cellvibrio zantedeschiae</name>
    <dbReference type="NCBI Taxonomy" id="1237077"/>
    <lineage>
        <taxon>Bacteria</taxon>
        <taxon>Pseudomonadati</taxon>
        <taxon>Pseudomonadota</taxon>
        <taxon>Gammaproteobacteria</taxon>
        <taxon>Cellvibrionales</taxon>
        <taxon>Cellvibrionaceae</taxon>
        <taxon>Cellvibrio</taxon>
    </lineage>
</organism>
<evidence type="ECO:0000313" key="4">
    <source>
        <dbReference type="Proteomes" id="UP000619761"/>
    </source>
</evidence>
<accession>A0ABQ3APA5</accession>
<dbReference type="RefSeq" id="WP_189415124.1">
    <property type="nucleotide sequence ID" value="NZ_BMYZ01000001.1"/>
</dbReference>
<dbReference type="PANTHER" id="PTHR38036:SF1">
    <property type="entry name" value="UPF0250 PROTEIN YBED"/>
    <property type="match status" value="1"/>
</dbReference>
<dbReference type="SUPFAM" id="SSF117991">
    <property type="entry name" value="YbeD/HP0495-like"/>
    <property type="match status" value="1"/>
</dbReference>
<name>A0ABQ3APA5_9GAMM</name>
<sequence length="91" mass="10287">MSDEQQPPKIEFPCENYPIKVLGDADSEMHALVLTVMERHAPGFDETRVTINQSSKGRFQSVTVWITATGIEQLTAIHTDLRISKKIKMVM</sequence>
<comment type="similarity">
    <text evidence="1 2">Belongs to the UPF0250 family.</text>
</comment>
<evidence type="ECO:0000256" key="1">
    <source>
        <dbReference type="ARBA" id="ARBA00008460"/>
    </source>
</evidence>
<proteinExistence type="inferred from homology"/>
<dbReference type="Proteomes" id="UP000619761">
    <property type="component" value="Unassembled WGS sequence"/>
</dbReference>
<dbReference type="Gene3D" id="3.30.70.260">
    <property type="match status" value="1"/>
</dbReference>
<evidence type="ECO:0000256" key="2">
    <source>
        <dbReference type="HAMAP-Rule" id="MF_00659"/>
    </source>
</evidence>
<dbReference type="InterPro" id="IPR007454">
    <property type="entry name" value="UPF0250_YbeD-like"/>
</dbReference>
<comment type="caution">
    <text evidence="3">The sequence shown here is derived from an EMBL/GenBank/DDBJ whole genome shotgun (WGS) entry which is preliminary data.</text>
</comment>
<reference evidence="4" key="1">
    <citation type="journal article" date="2019" name="Int. J. Syst. Evol. Microbiol.">
        <title>The Global Catalogue of Microorganisms (GCM) 10K type strain sequencing project: providing services to taxonomists for standard genome sequencing and annotation.</title>
        <authorList>
            <consortium name="The Broad Institute Genomics Platform"/>
            <consortium name="The Broad Institute Genome Sequencing Center for Infectious Disease"/>
            <person name="Wu L."/>
            <person name="Ma J."/>
        </authorList>
    </citation>
    <scope>NUCLEOTIDE SEQUENCE [LARGE SCALE GENOMIC DNA]</scope>
    <source>
        <strain evidence="4">KCTC 32239</strain>
    </source>
</reference>
<dbReference type="Pfam" id="PF04359">
    <property type="entry name" value="DUF493"/>
    <property type="match status" value="1"/>
</dbReference>
<dbReference type="HAMAP" id="MF_00659">
    <property type="entry name" value="UPF0250"/>
    <property type="match status" value="1"/>
</dbReference>
<dbReference type="PANTHER" id="PTHR38036">
    <property type="entry name" value="UPF0250 PROTEIN YBED"/>
    <property type="match status" value="1"/>
</dbReference>
<gene>
    <name evidence="3" type="ORF">GCM10011613_01490</name>
</gene>
<evidence type="ECO:0000313" key="3">
    <source>
        <dbReference type="EMBL" id="GGY61758.1"/>
    </source>
</evidence>